<protein>
    <submittedName>
        <fullName evidence="2">Uncharacterized protein</fullName>
    </submittedName>
</protein>
<feature type="region of interest" description="Disordered" evidence="1">
    <location>
        <begin position="1"/>
        <end position="24"/>
    </location>
</feature>
<name>A0A2G8LIJ3_STIJA</name>
<organism evidence="2 3">
    <name type="scientific">Stichopus japonicus</name>
    <name type="common">Sea cucumber</name>
    <dbReference type="NCBI Taxonomy" id="307972"/>
    <lineage>
        <taxon>Eukaryota</taxon>
        <taxon>Metazoa</taxon>
        <taxon>Echinodermata</taxon>
        <taxon>Eleutherozoa</taxon>
        <taxon>Echinozoa</taxon>
        <taxon>Holothuroidea</taxon>
        <taxon>Aspidochirotacea</taxon>
        <taxon>Aspidochirotida</taxon>
        <taxon>Stichopodidae</taxon>
        <taxon>Apostichopus</taxon>
    </lineage>
</organism>
<feature type="region of interest" description="Disordered" evidence="1">
    <location>
        <begin position="79"/>
        <end position="125"/>
    </location>
</feature>
<evidence type="ECO:0000256" key="1">
    <source>
        <dbReference type="SAM" id="MobiDB-lite"/>
    </source>
</evidence>
<feature type="compositionally biased region" description="Polar residues" evidence="1">
    <location>
        <begin position="1"/>
        <end position="15"/>
    </location>
</feature>
<gene>
    <name evidence="2" type="ORF">BSL78_02981</name>
</gene>
<keyword evidence="3" id="KW-1185">Reference proteome</keyword>
<sequence length="185" mass="20064">MPMHPTTHTRNLSDGQGNGRGYIPQRSQSNIEVQHVEAAMAAWNKKDTNPVITDPYQGLIEQPRYLDSQQVGRMVIQDTPVEPVEGTSQTVRRDPKHSGPRLADNQPSEYSSISVQSAVGEGESGGKVVVQQGGAVGMEGNVSQDGCLNIQRKDSFEARGQNAMAEVDPSSDHTHMIEVARTDVS</sequence>
<dbReference type="Proteomes" id="UP000230750">
    <property type="component" value="Unassembled WGS sequence"/>
</dbReference>
<proteinExistence type="predicted"/>
<evidence type="ECO:0000313" key="2">
    <source>
        <dbReference type="EMBL" id="PIK60076.1"/>
    </source>
</evidence>
<comment type="caution">
    <text evidence="2">The sequence shown here is derived from an EMBL/GenBank/DDBJ whole genome shotgun (WGS) entry which is preliminary data.</text>
</comment>
<feature type="compositionally biased region" description="Polar residues" evidence="1">
    <location>
        <begin position="105"/>
        <end position="116"/>
    </location>
</feature>
<evidence type="ECO:0000313" key="3">
    <source>
        <dbReference type="Proteomes" id="UP000230750"/>
    </source>
</evidence>
<dbReference type="EMBL" id="MRZV01000066">
    <property type="protein sequence ID" value="PIK60076.1"/>
    <property type="molecule type" value="Genomic_DNA"/>
</dbReference>
<accession>A0A2G8LIJ3</accession>
<dbReference type="AlphaFoldDB" id="A0A2G8LIJ3"/>
<reference evidence="2 3" key="1">
    <citation type="journal article" date="2017" name="PLoS Biol.">
        <title>The sea cucumber genome provides insights into morphological evolution and visceral regeneration.</title>
        <authorList>
            <person name="Zhang X."/>
            <person name="Sun L."/>
            <person name="Yuan J."/>
            <person name="Sun Y."/>
            <person name="Gao Y."/>
            <person name="Zhang L."/>
            <person name="Li S."/>
            <person name="Dai H."/>
            <person name="Hamel J.F."/>
            <person name="Liu C."/>
            <person name="Yu Y."/>
            <person name="Liu S."/>
            <person name="Lin W."/>
            <person name="Guo K."/>
            <person name="Jin S."/>
            <person name="Xu P."/>
            <person name="Storey K.B."/>
            <person name="Huan P."/>
            <person name="Zhang T."/>
            <person name="Zhou Y."/>
            <person name="Zhang J."/>
            <person name="Lin C."/>
            <person name="Li X."/>
            <person name="Xing L."/>
            <person name="Huo D."/>
            <person name="Sun M."/>
            <person name="Wang L."/>
            <person name="Mercier A."/>
            <person name="Li F."/>
            <person name="Yang H."/>
            <person name="Xiang J."/>
        </authorList>
    </citation>
    <scope>NUCLEOTIDE SEQUENCE [LARGE SCALE GENOMIC DNA]</scope>
    <source>
        <strain evidence="2">Shaxun</strain>
        <tissue evidence="2">Muscle</tissue>
    </source>
</reference>